<evidence type="ECO:0000313" key="5">
    <source>
        <dbReference type="EMBL" id="WAQ98431.1"/>
    </source>
</evidence>
<keyword evidence="3" id="KW-0812">Transmembrane</keyword>
<feature type="domain" description="CUB" evidence="4">
    <location>
        <begin position="1"/>
        <end position="99"/>
    </location>
</feature>
<dbReference type="PROSITE" id="PS01180">
    <property type="entry name" value="CUB"/>
    <property type="match status" value="1"/>
</dbReference>
<dbReference type="CDD" id="cd00041">
    <property type="entry name" value="CUB"/>
    <property type="match status" value="1"/>
</dbReference>
<dbReference type="SUPFAM" id="SSF49854">
    <property type="entry name" value="Spermadhesin, CUB domain"/>
    <property type="match status" value="1"/>
</dbReference>
<evidence type="ECO:0000256" key="2">
    <source>
        <dbReference type="PROSITE-ProRule" id="PRU00059"/>
    </source>
</evidence>
<evidence type="ECO:0000256" key="1">
    <source>
        <dbReference type="ARBA" id="ARBA00023157"/>
    </source>
</evidence>
<keyword evidence="3" id="KW-1133">Transmembrane helix</keyword>
<proteinExistence type="predicted"/>
<dbReference type="InterPro" id="IPR000859">
    <property type="entry name" value="CUB_dom"/>
</dbReference>
<evidence type="ECO:0000313" key="6">
    <source>
        <dbReference type="Proteomes" id="UP001164746"/>
    </source>
</evidence>
<keyword evidence="1" id="KW-1015">Disulfide bond</keyword>
<keyword evidence="3" id="KW-0472">Membrane</keyword>
<name>A0ABY7DL41_MYAAR</name>
<evidence type="ECO:0000256" key="3">
    <source>
        <dbReference type="SAM" id="Phobius"/>
    </source>
</evidence>
<dbReference type="Gene3D" id="2.60.120.290">
    <property type="entry name" value="Spermadhesin, CUB domain"/>
    <property type="match status" value="1"/>
</dbReference>
<keyword evidence="6" id="KW-1185">Reference proteome</keyword>
<accession>A0ABY7DL41</accession>
<evidence type="ECO:0000259" key="4">
    <source>
        <dbReference type="PROSITE" id="PS01180"/>
    </source>
</evidence>
<sequence>MIIEHDLYCEWLVDSGVAGQRLLLYSDDVDVNCPGDSFTIYNGSYVCENQLIHTECPERTSADSTPSSNLTSSGDSFTIILSSDTSFERHGFIIKYYEHFVNYTTTTFSTTSLTSSVAMTTKGNTALLSEQQTTTSQNLQISIPIMVSCAIAGAATVLGVIALCWMVKHIKAKKRAKKGLITVRAIAPLPPRRTTALHQRPSSSVLAFV</sequence>
<dbReference type="Proteomes" id="UP001164746">
    <property type="component" value="Chromosome 3"/>
</dbReference>
<organism evidence="5 6">
    <name type="scientific">Mya arenaria</name>
    <name type="common">Soft-shell clam</name>
    <dbReference type="NCBI Taxonomy" id="6604"/>
    <lineage>
        <taxon>Eukaryota</taxon>
        <taxon>Metazoa</taxon>
        <taxon>Spiralia</taxon>
        <taxon>Lophotrochozoa</taxon>
        <taxon>Mollusca</taxon>
        <taxon>Bivalvia</taxon>
        <taxon>Autobranchia</taxon>
        <taxon>Heteroconchia</taxon>
        <taxon>Euheterodonta</taxon>
        <taxon>Imparidentia</taxon>
        <taxon>Neoheterodontei</taxon>
        <taxon>Myida</taxon>
        <taxon>Myoidea</taxon>
        <taxon>Myidae</taxon>
        <taxon>Mya</taxon>
    </lineage>
</organism>
<comment type="caution">
    <text evidence="2">Lacks conserved residue(s) required for the propagation of feature annotation.</text>
</comment>
<dbReference type="InterPro" id="IPR035914">
    <property type="entry name" value="Sperma_CUB_dom_sf"/>
</dbReference>
<reference evidence="5" key="1">
    <citation type="submission" date="2022-11" db="EMBL/GenBank/DDBJ databases">
        <title>Centuries of genome instability and evolution in soft-shell clam transmissible cancer (bioRxiv).</title>
        <authorList>
            <person name="Hart S.F.M."/>
            <person name="Yonemitsu M.A."/>
            <person name="Giersch R.M."/>
            <person name="Beal B.F."/>
            <person name="Arriagada G."/>
            <person name="Davis B.W."/>
            <person name="Ostrander E.A."/>
            <person name="Goff S.P."/>
            <person name="Metzger M.J."/>
        </authorList>
    </citation>
    <scope>NUCLEOTIDE SEQUENCE</scope>
    <source>
        <strain evidence="5">MELC-2E11</strain>
        <tissue evidence="5">Siphon/mantle</tissue>
    </source>
</reference>
<feature type="transmembrane region" description="Helical" evidence="3">
    <location>
        <begin position="141"/>
        <end position="167"/>
    </location>
</feature>
<dbReference type="EMBL" id="CP111014">
    <property type="protein sequence ID" value="WAQ98431.1"/>
    <property type="molecule type" value="Genomic_DNA"/>
</dbReference>
<protein>
    <recommendedName>
        <fullName evidence="4">CUB domain-containing protein</fullName>
    </recommendedName>
</protein>
<gene>
    <name evidence="5" type="ORF">MAR_022804</name>
</gene>